<dbReference type="EMBL" id="JAODUO010000919">
    <property type="protein sequence ID" value="KAK2172906.1"/>
    <property type="molecule type" value="Genomic_DNA"/>
</dbReference>
<organism evidence="10 11">
    <name type="scientific">Ridgeia piscesae</name>
    <name type="common">Tubeworm</name>
    <dbReference type="NCBI Taxonomy" id="27915"/>
    <lineage>
        <taxon>Eukaryota</taxon>
        <taxon>Metazoa</taxon>
        <taxon>Spiralia</taxon>
        <taxon>Lophotrochozoa</taxon>
        <taxon>Annelida</taxon>
        <taxon>Polychaeta</taxon>
        <taxon>Sedentaria</taxon>
        <taxon>Canalipalpata</taxon>
        <taxon>Sabellida</taxon>
        <taxon>Siboglinidae</taxon>
        <taxon>Ridgeia</taxon>
    </lineage>
</organism>
<evidence type="ECO:0000256" key="1">
    <source>
        <dbReference type="ARBA" id="ARBA00022448"/>
    </source>
</evidence>
<dbReference type="SUPFAM" id="SSF46458">
    <property type="entry name" value="Globin-like"/>
    <property type="match status" value="1"/>
</dbReference>
<evidence type="ECO:0000256" key="5">
    <source>
        <dbReference type="ARBA" id="ARBA00023004"/>
    </source>
</evidence>
<evidence type="ECO:0000256" key="4">
    <source>
        <dbReference type="ARBA" id="ARBA00022723"/>
    </source>
</evidence>
<evidence type="ECO:0000313" key="10">
    <source>
        <dbReference type="EMBL" id="KAK2172906.1"/>
    </source>
</evidence>
<feature type="binding site" description="proximal binding residue" evidence="7">
    <location>
        <position position="82"/>
    </location>
    <ligand>
        <name>heme b</name>
        <dbReference type="ChEBI" id="CHEBI:60344"/>
    </ligand>
    <ligandPart>
        <name>Fe</name>
        <dbReference type="ChEBI" id="CHEBI:18248"/>
    </ligandPart>
</feature>
<protein>
    <recommendedName>
        <fullName evidence="6">Extracellular globin</fullName>
    </recommendedName>
</protein>
<dbReference type="PIRSF" id="PIRSF036517">
    <property type="entry name" value="Ext_hemo"/>
    <property type="match status" value="1"/>
</dbReference>
<evidence type="ECO:0000256" key="2">
    <source>
        <dbReference type="ARBA" id="ARBA00022617"/>
    </source>
</evidence>
<evidence type="ECO:0000256" key="3">
    <source>
        <dbReference type="ARBA" id="ARBA00022621"/>
    </source>
</evidence>
<feature type="domain" description="Globin" evidence="9">
    <location>
        <begin position="1"/>
        <end position="132"/>
    </location>
</feature>
<dbReference type="GO" id="GO:0005344">
    <property type="term" value="F:oxygen carrier activity"/>
    <property type="evidence" value="ECO:0007669"/>
    <property type="project" value="UniProtKB-UniRule"/>
</dbReference>
<evidence type="ECO:0000259" key="9">
    <source>
        <dbReference type="PROSITE" id="PS01033"/>
    </source>
</evidence>
<keyword evidence="4 6" id="KW-0479">Metal-binding</keyword>
<dbReference type="PROSITE" id="PS01033">
    <property type="entry name" value="GLOBIN"/>
    <property type="match status" value="1"/>
</dbReference>
<dbReference type="GO" id="GO:0019825">
    <property type="term" value="F:oxygen binding"/>
    <property type="evidence" value="ECO:0007669"/>
    <property type="project" value="UniProtKB-UniRule"/>
</dbReference>
<dbReference type="CDD" id="cd01040">
    <property type="entry name" value="Mb-like"/>
    <property type="match status" value="1"/>
</dbReference>
<dbReference type="GO" id="GO:0020037">
    <property type="term" value="F:heme binding"/>
    <property type="evidence" value="ECO:0007669"/>
    <property type="project" value="UniProtKB-UniRule"/>
</dbReference>
<comment type="similarity">
    <text evidence="6 8">Belongs to the globin family.</text>
</comment>
<dbReference type="GO" id="GO:0005576">
    <property type="term" value="C:extracellular region"/>
    <property type="evidence" value="ECO:0007669"/>
    <property type="project" value="UniProtKB-UniRule"/>
</dbReference>
<dbReference type="InterPro" id="IPR012292">
    <property type="entry name" value="Globin/Proto"/>
</dbReference>
<proteinExistence type="inferred from homology"/>
<evidence type="ECO:0000256" key="6">
    <source>
        <dbReference type="PIRNR" id="PIRNR036517"/>
    </source>
</evidence>
<evidence type="ECO:0000256" key="7">
    <source>
        <dbReference type="PIRSR" id="PIRSR036517-1"/>
    </source>
</evidence>
<dbReference type="Pfam" id="PF00042">
    <property type="entry name" value="Globin"/>
    <property type="match status" value="1"/>
</dbReference>
<dbReference type="InterPro" id="IPR044399">
    <property type="entry name" value="Mb-like_M"/>
</dbReference>
<evidence type="ECO:0000256" key="8">
    <source>
        <dbReference type="RuleBase" id="RU000356"/>
    </source>
</evidence>
<dbReference type="InterPro" id="IPR009050">
    <property type="entry name" value="Globin-like_sf"/>
</dbReference>
<dbReference type="GO" id="GO:0005833">
    <property type="term" value="C:hemoglobin complex"/>
    <property type="evidence" value="ECO:0007669"/>
    <property type="project" value="UniProtKB-UniRule"/>
</dbReference>
<keyword evidence="1 6" id="KW-0813">Transport</keyword>
<evidence type="ECO:0000313" key="11">
    <source>
        <dbReference type="Proteomes" id="UP001209878"/>
    </source>
</evidence>
<dbReference type="InterPro" id="IPR014610">
    <property type="entry name" value="Haemoglobin_extracell"/>
</dbReference>
<accession>A0AAD9KK65</accession>
<keyword evidence="11" id="KW-1185">Reference proteome</keyword>
<dbReference type="AlphaFoldDB" id="A0AAD9KK65"/>
<name>A0AAD9KK65_RIDPI</name>
<dbReference type="Gene3D" id="1.10.490.10">
    <property type="entry name" value="Globins"/>
    <property type="match status" value="1"/>
</dbReference>
<keyword evidence="3 6" id="KW-0561">Oxygen transport</keyword>
<keyword evidence="5 6" id="KW-0408">Iron</keyword>
<keyword evidence="2 6" id="KW-0349">Heme</keyword>
<dbReference type="InterPro" id="IPR000971">
    <property type="entry name" value="Globin"/>
</dbReference>
<dbReference type="Proteomes" id="UP001209878">
    <property type="component" value="Unassembled WGS sequence"/>
</dbReference>
<gene>
    <name evidence="10" type="ORF">NP493_920g00034</name>
</gene>
<sequence length="132" mass="14069">MLWVALKEPGADLIGGAVVFDAMFARDPATKALFGRVNVADLQSSEFKSHVVRVMTGLDVCINALEDPPLLQQLTAHLSDQHVVREGIKAEHLRMMGSLLLGAMPQLVADFNPDAWAACLVPVLGAISAGLP</sequence>
<comment type="caution">
    <text evidence="10">The sequence shown here is derived from an EMBL/GenBank/DDBJ whole genome shotgun (WGS) entry which is preliminary data.</text>
</comment>
<dbReference type="GO" id="GO:0005506">
    <property type="term" value="F:iron ion binding"/>
    <property type="evidence" value="ECO:0007669"/>
    <property type="project" value="UniProtKB-UniRule"/>
</dbReference>
<reference evidence="10" key="1">
    <citation type="journal article" date="2023" name="Mol. Biol. Evol.">
        <title>Third-Generation Sequencing Reveals the Adaptive Role of the Epigenome in Three Deep-Sea Polychaetes.</title>
        <authorList>
            <person name="Perez M."/>
            <person name="Aroh O."/>
            <person name="Sun Y."/>
            <person name="Lan Y."/>
            <person name="Juniper S.K."/>
            <person name="Young C.R."/>
            <person name="Angers B."/>
            <person name="Qian P.Y."/>
        </authorList>
    </citation>
    <scope>NUCLEOTIDE SEQUENCE</scope>
    <source>
        <strain evidence="10">R07B-5</strain>
    </source>
</reference>